<keyword evidence="4" id="KW-0630">Potassium</keyword>
<feature type="transmembrane region" description="Helical" evidence="10">
    <location>
        <begin position="241"/>
        <end position="263"/>
    </location>
</feature>
<dbReference type="AlphaFoldDB" id="A0AAD5AZ00"/>
<evidence type="ECO:0000256" key="10">
    <source>
        <dbReference type="SAM" id="Phobius"/>
    </source>
</evidence>
<feature type="non-terminal residue" evidence="12">
    <location>
        <position position="1"/>
    </location>
</feature>
<dbReference type="Gene3D" id="1.10.287.70">
    <property type="match status" value="1"/>
</dbReference>
<organism evidence="12 13">
    <name type="scientific">Silurus asotus</name>
    <name type="common">Amur catfish</name>
    <name type="synonym">Parasilurus asotus</name>
    <dbReference type="NCBI Taxonomy" id="30991"/>
    <lineage>
        <taxon>Eukaryota</taxon>
        <taxon>Metazoa</taxon>
        <taxon>Chordata</taxon>
        <taxon>Craniata</taxon>
        <taxon>Vertebrata</taxon>
        <taxon>Euteleostomi</taxon>
        <taxon>Actinopterygii</taxon>
        <taxon>Neopterygii</taxon>
        <taxon>Teleostei</taxon>
        <taxon>Ostariophysi</taxon>
        <taxon>Siluriformes</taxon>
        <taxon>Siluridae</taxon>
        <taxon>Silurus</taxon>
    </lineage>
</organism>
<dbReference type="Proteomes" id="UP001205998">
    <property type="component" value="Unassembled WGS sequence"/>
</dbReference>
<evidence type="ECO:0000313" key="13">
    <source>
        <dbReference type="Proteomes" id="UP001205998"/>
    </source>
</evidence>
<comment type="caution">
    <text evidence="12">The sequence shown here is derived from an EMBL/GenBank/DDBJ whole genome shotgun (WGS) entry which is preliminary data.</text>
</comment>
<dbReference type="GO" id="GO:0022841">
    <property type="term" value="F:potassium ion leak channel activity"/>
    <property type="evidence" value="ECO:0007669"/>
    <property type="project" value="TreeGrafter"/>
</dbReference>
<feature type="transmembrane region" description="Helical" evidence="10">
    <location>
        <begin position="13"/>
        <end position="34"/>
    </location>
</feature>
<feature type="domain" description="Potassium channel" evidence="11">
    <location>
        <begin position="251"/>
        <end position="330"/>
    </location>
</feature>
<evidence type="ECO:0000256" key="2">
    <source>
        <dbReference type="ARBA" id="ARBA00022448"/>
    </source>
</evidence>
<dbReference type="EMBL" id="MU551550">
    <property type="protein sequence ID" value="KAI5625578.1"/>
    <property type="molecule type" value="Genomic_DNA"/>
</dbReference>
<protein>
    <submittedName>
        <fullName evidence="12">Potassium channel subfamily K member 13-like</fullName>
    </submittedName>
</protein>
<feature type="non-terminal residue" evidence="12">
    <location>
        <position position="346"/>
    </location>
</feature>
<comment type="similarity">
    <text evidence="9">Belongs to the two pore domain potassium channel (TC 1.A.1.8) family.</text>
</comment>
<keyword evidence="6 9" id="KW-0406">Ion transport</keyword>
<feature type="transmembrane region" description="Helical" evidence="10">
    <location>
        <begin position="171"/>
        <end position="192"/>
    </location>
</feature>
<gene>
    <name evidence="12" type="ORF">C0J50_14792</name>
</gene>
<dbReference type="GO" id="GO:0005886">
    <property type="term" value="C:plasma membrane"/>
    <property type="evidence" value="ECO:0007669"/>
    <property type="project" value="TreeGrafter"/>
</dbReference>
<feature type="transmembrane region" description="Helical" evidence="10">
    <location>
        <begin position="306"/>
        <end position="330"/>
    </location>
</feature>
<keyword evidence="5 10" id="KW-1133">Transmembrane helix</keyword>
<sequence>CRWPWVNIDFARIVLLGLFLVLYMFFGAAIFSALERPLELEAYKIWDEKLAEFAQEHSVSPEDLHDLLKDYEEANNAGVWMQGQRMFWDFRGALSFVATVISTIGGYLQLYLQCTFYTSQAFILDKKVLDAFIRFTESDNLKELLFLCDFYIYLYFPGYGLAAPTTTNGKIFLIFFALIGCSAAILLFNLFIERILTFITYVLSRCHEQKMSNSSQGVAASNLTTQPGGTTSGQEDWKPSVYHVTLIMLAVCFLVACTASGLYSVVEDWGYLESMYFCFVTFSTMGFGDMVSGQEMPEEASCFYQVVNVLAIFLGVGCAYTLFNLIAIMIKAMLNWILGKVLCLCC</sequence>
<name>A0AAD5AZ00_SILAS</name>
<dbReference type="InterPro" id="IPR003280">
    <property type="entry name" value="2pore_dom_K_chnl"/>
</dbReference>
<accession>A0AAD5AZ00</accession>
<feature type="transmembrane region" description="Helical" evidence="10">
    <location>
        <begin position="93"/>
        <end position="112"/>
    </location>
</feature>
<keyword evidence="7 10" id="KW-0472">Membrane</keyword>
<evidence type="ECO:0000256" key="8">
    <source>
        <dbReference type="ARBA" id="ARBA00023303"/>
    </source>
</evidence>
<evidence type="ECO:0000313" key="12">
    <source>
        <dbReference type="EMBL" id="KAI5625578.1"/>
    </source>
</evidence>
<keyword evidence="13" id="KW-1185">Reference proteome</keyword>
<evidence type="ECO:0000256" key="6">
    <source>
        <dbReference type="ARBA" id="ARBA00023065"/>
    </source>
</evidence>
<evidence type="ECO:0000256" key="9">
    <source>
        <dbReference type="RuleBase" id="RU003857"/>
    </source>
</evidence>
<dbReference type="SUPFAM" id="SSF81324">
    <property type="entry name" value="Voltage-gated potassium channels"/>
    <property type="match status" value="2"/>
</dbReference>
<keyword evidence="2 9" id="KW-0813">Transport</keyword>
<dbReference type="PANTHER" id="PTHR11003">
    <property type="entry name" value="POTASSIUM CHANNEL, SUBFAMILY K"/>
    <property type="match status" value="1"/>
</dbReference>
<dbReference type="PANTHER" id="PTHR11003:SF264">
    <property type="entry name" value="POTASSIUM CHANNEL SUBFAMILY K MEMBER 13-LIKE"/>
    <property type="match status" value="1"/>
</dbReference>
<dbReference type="Pfam" id="PF07885">
    <property type="entry name" value="Ion_trans_2"/>
    <property type="match status" value="1"/>
</dbReference>
<dbReference type="PRINTS" id="PR01333">
    <property type="entry name" value="2POREKCHANEL"/>
</dbReference>
<evidence type="ECO:0000256" key="7">
    <source>
        <dbReference type="ARBA" id="ARBA00023136"/>
    </source>
</evidence>
<keyword evidence="8 9" id="KW-0407">Ion channel</keyword>
<evidence type="ECO:0000256" key="1">
    <source>
        <dbReference type="ARBA" id="ARBA00004141"/>
    </source>
</evidence>
<dbReference type="GO" id="GO:0030322">
    <property type="term" value="P:stabilization of membrane potential"/>
    <property type="evidence" value="ECO:0007669"/>
    <property type="project" value="TreeGrafter"/>
</dbReference>
<proteinExistence type="inferred from homology"/>
<evidence type="ECO:0000256" key="3">
    <source>
        <dbReference type="ARBA" id="ARBA00022692"/>
    </source>
</evidence>
<dbReference type="InterPro" id="IPR013099">
    <property type="entry name" value="K_chnl_dom"/>
</dbReference>
<evidence type="ECO:0000259" key="11">
    <source>
        <dbReference type="Pfam" id="PF07885"/>
    </source>
</evidence>
<reference evidence="12" key="1">
    <citation type="submission" date="2018-07" db="EMBL/GenBank/DDBJ databases">
        <title>Comparative genomics of catfishes provides insights into carnivory and benthic adaptation.</title>
        <authorList>
            <person name="Zhang Y."/>
            <person name="Wang D."/>
            <person name="Peng Z."/>
            <person name="Zheng S."/>
            <person name="Shao F."/>
            <person name="Tao W."/>
        </authorList>
    </citation>
    <scope>NUCLEOTIDE SEQUENCE</scope>
    <source>
        <strain evidence="12">Chongqing</strain>
    </source>
</reference>
<evidence type="ECO:0000256" key="4">
    <source>
        <dbReference type="ARBA" id="ARBA00022958"/>
    </source>
</evidence>
<feature type="transmembrane region" description="Helical" evidence="10">
    <location>
        <begin position="144"/>
        <end position="162"/>
    </location>
</feature>
<keyword evidence="3 9" id="KW-0812">Transmembrane</keyword>
<dbReference type="GO" id="GO:0015271">
    <property type="term" value="F:outward rectifier potassium channel activity"/>
    <property type="evidence" value="ECO:0007669"/>
    <property type="project" value="TreeGrafter"/>
</dbReference>
<evidence type="ECO:0000256" key="5">
    <source>
        <dbReference type="ARBA" id="ARBA00022989"/>
    </source>
</evidence>
<comment type="subcellular location">
    <subcellularLocation>
        <location evidence="1">Membrane</location>
        <topology evidence="1">Multi-pass membrane protein</topology>
    </subcellularLocation>
</comment>